<keyword evidence="2" id="KW-1185">Reference proteome</keyword>
<reference evidence="1" key="1">
    <citation type="submission" date="2021-10" db="EMBL/GenBank/DDBJ databases">
        <title>Anaerobic single-cell dispensing facilitates the cultivation of human gut bacteria.</title>
        <authorList>
            <person name="Afrizal A."/>
        </authorList>
    </citation>
    <scope>NUCLEOTIDE SEQUENCE</scope>
    <source>
        <strain evidence="1">CLA-AA-H274</strain>
    </source>
</reference>
<dbReference type="InterPro" id="IPR043779">
    <property type="entry name" value="DUF5721"/>
</dbReference>
<sequence length="166" mass="19420">MIALKIEDLKHFTGQLFAGEAFDHWQVRDVSIVTFNTFTIDGRIRPAYYSEEERREQKIRSYSLWSSLRPFCYSLIRGKRLPESFRITLQLAPDQTEDFLKSSGIGFTADQIGSLCLNIRYENRELVCVTGLSMNIFTLDKQAEYAWDEAVRRYLKAKQIPFTEEN</sequence>
<accession>A0AAE3DIW4</accession>
<dbReference type="Pfam" id="PF18988">
    <property type="entry name" value="DUF5721"/>
    <property type="match status" value="1"/>
</dbReference>
<gene>
    <name evidence="1" type="ORF">LKD32_01470</name>
</gene>
<evidence type="ECO:0000313" key="2">
    <source>
        <dbReference type="Proteomes" id="UP001198962"/>
    </source>
</evidence>
<protein>
    <submittedName>
        <fullName evidence="1">DUF5721 family protein</fullName>
    </submittedName>
</protein>
<comment type="caution">
    <text evidence="1">The sequence shown here is derived from an EMBL/GenBank/DDBJ whole genome shotgun (WGS) entry which is preliminary data.</text>
</comment>
<organism evidence="1 2">
    <name type="scientific">Brotaphodocola catenula</name>
    <dbReference type="NCBI Taxonomy" id="2885361"/>
    <lineage>
        <taxon>Bacteria</taxon>
        <taxon>Bacillati</taxon>
        <taxon>Bacillota</taxon>
        <taxon>Clostridia</taxon>
        <taxon>Lachnospirales</taxon>
        <taxon>Lachnospiraceae</taxon>
        <taxon>Brotaphodocola</taxon>
    </lineage>
</organism>
<dbReference type="Proteomes" id="UP001198962">
    <property type="component" value="Unassembled WGS sequence"/>
</dbReference>
<name>A0AAE3DIW4_9FIRM</name>
<proteinExistence type="predicted"/>
<dbReference type="EMBL" id="JAJEPU010000002">
    <property type="protein sequence ID" value="MCC2163562.1"/>
    <property type="molecule type" value="Genomic_DNA"/>
</dbReference>
<evidence type="ECO:0000313" key="1">
    <source>
        <dbReference type="EMBL" id="MCC2163562.1"/>
    </source>
</evidence>
<dbReference type="AlphaFoldDB" id="A0AAE3DIW4"/>
<dbReference type="RefSeq" id="WP_308450395.1">
    <property type="nucleotide sequence ID" value="NZ_JAJEPU010000002.1"/>
</dbReference>